<evidence type="ECO:0000256" key="1">
    <source>
        <dbReference type="SAM" id="SignalP"/>
    </source>
</evidence>
<keyword evidence="3" id="KW-1185">Reference proteome</keyword>
<dbReference type="PANTHER" id="PTHR36848">
    <property type="entry name" value="DNA-BINDING PROTEIN (PUTATIVE SECRETED PROTEIN)-RELATED"/>
    <property type="match status" value="1"/>
</dbReference>
<dbReference type="InterPro" id="IPR053161">
    <property type="entry name" value="Ulvan_degrading_GH"/>
</dbReference>
<dbReference type="EMBL" id="MU004306">
    <property type="protein sequence ID" value="KAF2659586.1"/>
    <property type="molecule type" value="Genomic_DNA"/>
</dbReference>
<name>A0A6A6TJI8_9PLEO</name>
<dbReference type="OrthoDB" id="2588159at2759"/>
<evidence type="ECO:0000313" key="3">
    <source>
        <dbReference type="Proteomes" id="UP000799324"/>
    </source>
</evidence>
<organism evidence="2 3">
    <name type="scientific">Lophiostoma macrostomum CBS 122681</name>
    <dbReference type="NCBI Taxonomy" id="1314788"/>
    <lineage>
        <taxon>Eukaryota</taxon>
        <taxon>Fungi</taxon>
        <taxon>Dikarya</taxon>
        <taxon>Ascomycota</taxon>
        <taxon>Pezizomycotina</taxon>
        <taxon>Dothideomycetes</taxon>
        <taxon>Pleosporomycetidae</taxon>
        <taxon>Pleosporales</taxon>
        <taxon>Lophiostomataceae</taxon>
        <taxon>Lophiostoma</taxon>
    </lineage>
</organism>
<gene>
    <name evidence="2" type="ORF">K491DRAFT_622833</name>
</gene>
<reference evidence="2" key="1">
    <citation type="journal article" date="2020" name="Stud. Mycol.">
        <title>101 Dothideomycetes genomes: a test case for predicting lifestyles and emergence of pathogens.</title>
        <authorList>
            <person name="Haridas S."/>
            <person name="Albert R."/>
            <person name="Binder M."/>
            <person name="Bloem J."/>
            <person name="Labutti K."/>
            <person name="Salamov A."/>
            <person name="Andreopoulos B."/>
            <person name="Baker S."/>
            <person name="Barry K."/>
            <person name="Bills G."/>
            <person name="Bluhm B."/>
            <person name="Cannon C."/>
            <person name="Castanera R."/>
            <person name="Culley D."/>
            <person name="Daum C."/>
            <person name="Ezra D."/>
            <person name="Gonzalez J."/>
            <person name="Henrissat B."/>
            <person name="Kuo A."/>
            <person name="Liang C."/>
            <person name="Lipzen A."/>
            <person name="Lutzoni F."/>
            <person name="Magnuson J."/>
            <person name="Mondo S."/>
            <person name="Nolan M."/>
            <person name="Ohm R."/>
            <person name="Pangilinan J."/>
            <person name="Park H.-J."/>
            <person name="Ramirez L."/>
            <person name="Alfaro M."/>
            <person name="Sun H."/>
            <person name="Tritt A."/>
            <person name="Yoshinaga Y."/>
            <person name="Zwiers L.-H."/>
            <person name="Turgeon B."/>
            <person name="Goodwin S."/>
            <person name="Spatafora J."/>
            <person name="Crous P."/>
            <person name="Grigoriev I."/>
        </authorList>
    </citation>
    <scope>NUCLEOTIDE SEQUENCE</scope>
    <source>
        <strain evidence="2">CBS 122681</strain>
    </source>
</reference>
<keyword evidence="1" id="KW-0732">Signal</keyword>
<protein>
    <recommendedName>
        <fullName evidence="4">Secreted protein</fullName>
    </recommendedName>
</protein>
<proteinExistence type="predicted"/>
<dbReference type="PANTHER" id="PTHR36848:SF2">
    <property type="entry name" value="SECRETED PROTEIN"/>
    <property type="match status" value="1"/>
</dbReference>
<dbReference type="Pfam" id="PF17132">
    <property type="entry name" value="Glyco_hydro_106"/>
    <property type="match status" value="1"/>
</dbReference>
<evidence type="ECO:0008006" key="4">
    <source>
        <dbReference type="Google" id="ProtNLM"/>
    </source>
</evidence>
<evidence type="ECO:0000313" key="2">
    <source>
        <dbReference type="EMBL" id="KAF2659586.1"/>
    </source>
</evidence>
<feature type="signal peptide" evidence="1">
    <location>
        <begin position="1"/>
        <end position="22"/>
    </location>
</feature>
<dbReference type="Proteomes" id="UP000799324">
    <property type="component" value="Unassembled WGS sequence"/>
</dbReference>
<accession>A0A6A6TJI8</accession>
<sequence>MLFPMCLCTAAVFSVLLVAALGQVDDGFQNPSPEYRPKFRYWMPDGSVSPEVIAKDFKALGAAGAGGLEYLPFYLYGQGKESFHRLGWGDPELPDWNRFGFGQSDFVALFKSSLQSAQDNGILMDYALGANQGQGVPSEVGTPGLAVELLMGNTTISPQGSFSAPVPQPRQPSATILSGLTFMHPLEQFGTPNLTAVIAYQVLNETAKNSTSGTSIIYLNQSSFLDLTPLVKDGWSLQWTPPDTSKTWKILSFWEAFTNQRSCDGGTNATSFLGNGSWTVDHFSKAGATRVTAFWDQYFLSDTELASLLKAVGKYAWEDSMEMLAALYWSPNLLDRFEVAHGYQLTPYLPLLFSSTNSWNGAFPSYNETYAFDGDTNVGNSVYQMNYRSILNDGYQDYLSHFREWSHSIGREYSAQPAYNLPLQMFSDIPLIDAPEGESLGFSELTDAYRQFSGPAHLYNKSDISSELGAVNTPAYSLRVPDLLQKVKRSLAGGFTMHVLHGFPASTPYPNTTWPGYTTFFWEFTEMWNEIQPAWQHLRDSLDFIGRNQWALHQGSPRIDLAFYLYSSPWSPQTQYSSQNLNSLGFTYDYFGPDNLVSPEAIVKDNTLGIPQYKAVILNKQTVATIEAAEALISMTSSGLPLIFVGSTLNQSYPVNTTSQASFSATVSRLLSEKNVHQINSVDGLPSILSNLGITPRSSLNCSSNPVYSVWRSAGDIDYVYFFNDQNATTTCTATLSVSQPVTPYIYDAYTGAQTHLLTYSATSSSLTFPLTLKSNQTLLLALRHTSTSPTCHFTSTSPGVFSLTSNSSPSNNSSDIAALLTGPATLTSPTKKTITVAPPIPLPSPTNLTTWDLVVSDWHSAPDRYAIETEITNHTFSNTTLKAWKDISASLTNVSGIGYYTTKLTVPPFNSSSSSSSSSPSNNLTAILTLPLIQHTARARLNSALLPPIDPTNPVLLLRNLTPGESYTLEIEVTTTLFNRIKADRDITWVVGQVAGNRQAKYGSAPFEAYGLVGDVRLQWGVEVGVGY</sequence>
<dbReference type="AlphaFoldDB" id="A0A6A6TJI8"/>
<feature type="chain" id="PRO_5025552844" description="Secreted protein" evidence="1">
    <location>
        <begin position="23"/>
        <end position="1029"/>
    </location>
</feature>